<dbReference type="GO" id="GO:0008324">
    <property type="term" value="F:monoatomic cation transmembrane transporter activity"/>
    <property type="evidence" value="ECO:0007669"/>
    <property type="project" value="InterPro"/>
</dbReference>
<protein>
    <submittedName>
        <fullName evidence="1">K+ transport system</fullName>
    </submittedName>
</protein>
<organism evidence="1 2">
    <name type="scientific">Clostridium aceticum</name>
    <dbReference type="NCBI Taxonomy" id="84022"/>
    <lineage>
        <taxon>Bacteria</taxon>
        <taxon>Bacillati</taxon>
        <taxon>Bacillota</taxon>
        <taxon>Clostridia</taxon>
        <taxon>Eubacteriales</taxon>
        <taxon>Clostridiaceae</taxon>
        <taxon>Clostridium</taxon>
    </lineage>
</organism>
<sequence length="229" mass="26443">MPVTYGFIILIFLGFIVEILSIALKVTGLDIEKARFQVVSIITHTGFTTRESELITQHPIRRKIAMGLMLISYVGAAILISIIVNAFRTQQAFLYFLLYSALGLLIIRFLVRRKYLVNKFESFLEKFLRHRMKVNSKYRSVEEVLRLNDEYGVVDFVIEEGHSLVGTSLVTAKLKENHIQVLNIDRGSYIIHFPKSDFIFAIGDKVLVYGEVEKINEFILSQKFNRFDQ</sequence>
<gene>
    <name evidence="1" type="ORF">CACET_c12440</name>
</gene>
<dbReference type="GO" id="GO:0006813">
    <property type="term" value="P:potassium ion transport"/>
    <property type="evidence" value="ECO:0007669"/>
    <property type="project" value="InterPro"/>
</dbReference>
<dbReference type="KEGG" id="cace:CACET_c12440"/>
<dbReference type="PROSITE" id="PS51202">
    <property type="entry name" value="RCK_C"/>
    <property type="match status" value="1"/>
</dbReference>
<accession>A0A0D8I8J7</accession>
<dbReference type="STRING" id="84022.CACET_c12440"/>
<dbReference type="AlphaFoldDB" id="A0A0D8I8J7"/>
<evidence type="ECO:0000313" key="2">
    <source>
        <dbReference type="Proteomes" id="UP000035704"/>
    </source>
</evidence>
<keyword evidence="2" id="KW-1185">Reference proteome</keyword>
<dbReference type="InterPro" id="IPR006037">
    <property type="entry name" value="RCK_C"/>
</dbReference>
<dbReference type="Proteomes" id="UP000035704">
    <property type="component" value="Chromosome"/>
</dbReference>
<dbReference type="SUPFAM" id="SSF116726">
    <property type="entry name" value="TrkA C-terminal domain-like"/>
    <property type="match status" value="1"/>
</dbReference>
<dbReference type="RefSeq" id="WP_052661590.1">
    <property type="nucleotide sequence ID" value="NZ_CP009687.1"/>
</dbReference>
<dbReference type="EMBL" id="CP009687">
    <property type="protein sequence ID" value="AKL94709.1"/>
    <property type="molecule type" value="Genomic_DNA"/>
</dbReference>
<evidence type="ECO:0000313" key="1">
    <source>
        <dbReference type="EMBL" id="AKL94709.1"/>
    </source>
</evidence>
<dbReference type="PATRIC" id="fig|84022.5.peg.2543"/>
<proteinExistence type="predicted"/>
<dbReference type="InterPro" id="IPR036721">
    <property type="entry name" value="RCK_C_sf"/>
</dbReference>
<name>A0A0D8I8J7_9CLOT</name>
<dbReference type="OrthoDB" id="369355at2"/>
<dbReference type="Pfam" id="PF02080">
    <property type="entry name" value="TrkA_C"/>
    <property type="match status" value="1"/>
</dbReference>
<dbReference type="Gene3D" id="3.30.70.1450">
    <property type="entry name" value="Regulator of K+ conductance, C-terminal domain"/>
    <property type="match status" value="1"/>
</dbReference>
<reference evidence="1 2" key="1">
    <citation type="submission" date="2014-10" db="EMBL/GenBank/DDBJ databases">
        <title>Genome sequence of Clostridium aceticum DSM 1496.</title>
        <authorList>
            <person name="Poehlein A."/>
            <person name="Schiel-Bengelsdorf B."/>
            <person name="Gottschalk G."/>
            <person name="Duerre P."/>
            <person name="Daniel R."/>
        </authorList>
    </citation>
    <scope>NUCLEOTIDE SEQUENCE [LARGE SCALE GENOMIC DNA]</scope>
    <source>
        <strain evidence="1 2">DSM 1496</strain>
    </source>
</reference>